<dbReference type="PANTHER" id="PTHR13767">
    <property type="entry name" value="TRNA-PSEUDOURIDINE SYNTHASE"/>
    <property type="match status" value="1"/>
</dbReference>
<dbReference type="InterPro" id="IPR002501">
    <property type="entry name" value="PsdUridine_synth_N"/>
</dbReference>
<evidence type="ECO:0000256" key="5">
    <source>
        <dbReference type="HAMAP-Rule" id="MF_01080"/>
    </source>
</evidence>
<dbReference type="PANTHER" id="PTHR13767:SF2">
    <property type="entry name" value="PSEUDOURIDYLATE SYNTHASE TRUB1"/>
    <property type="match status" value="1"/>
</dbReference>
<dbReference type="Gene3D" id="3.30.2350.10">
    <property type="entry name" value="Pseudouridine synthase"/>
    <property type="match status" value="1"/>
</dbReference>
<evidence type="ECO:0000259" key="6">
    <source>
        <dbReference type="Pfam" id="PF01509"/>
    </source>
</evidence>
<feature type="active site" description="Nucleophile" evidence="5">
    <location>
        <position position="38"/>
    </location>
</feature>
<dbReference type="GO" id="GO:0031119">
    <property type="term" value="P:tRNA pseudouridine synthesis"/>
    <property type="evidence" value="ECO:0007669"/>
    <property type="project" value="UniProtKB-UniRule"/>
</dbReference>
<dbReference type="FunFam" id="3.30.2350.10:FF:000011">
    <property type="entry name" value="tRNA pseudouridine synthase B"/>
    <property type="match status" value="1"/>
</dbReference>
<dbReference type="RefSeq" id="WP_185380879.1">
    <property type="nucleotide sequence ID" value="NZ_JAASTW010000006.1"/>
</dbReference>
<sequence length="304" mass="34063">MNGIIPLWKERGMTSHDCVFKLRKILHTKKVGHTGTLDPEVEGVLPICVGRATKLAEYVTDEGKVYVAEITIGKSTTTEDATGETVATKELIEITAEALQVALTKLTGKITQIPPMFSAVKVNGKKLYEYARAGIEVERPSRQVDIYSLTRLDDATPLNEANPTFRLEIACGKGTYIRTLAVMIGEQLGYPAHMSKLERVQSGFFKKEDCLTLIEVEEKFQKNENDFLYPLEKGIESMAKLVIDEEVHSKVLNGGLLPESLFMTVENEPRVALIFKEKLTAIYKPHPEKKDIWKPEKVIELNQA</sequence>
<dbReference type="GO" id="GO:0003723">
    <property type="term" value="F:RNA binding"/>
    <property type="evidence" value="ECO:0007669"/>
    <property type="project" value="InterPro"/>
</dbReference>
<feature type="domain" description="tRNA pseudouridylate synthase B C-terminal" evidence="7">
    <location>
        <begin position="178"/>
        <end position="232"/>
    </location>
</feature>
<organism evidence="8 9">
    <name type="scientific">Listeria immobilis</name>
    <dbReference type="NCBI Taxonomy" id="2713502"/>
    <lineage>
        <taxon>Bacteria</taxon>
        <taxon>Bacillati</taxon>
        <taxon>Bacillota</taxon>
        <taxon>Bacilli</taxon>
        <taxon>Bacillales</taxon>
        <taxon>Listeriaceae</taxon>
        <taxon>Listeria</taxon>
    </lineage>
</organism>
<evidence type="ECO:0000256" key="2">
    <source>
        <dbReference type="ARBA" id="ARBA00005642"/>
    </source>
</evidence>
<comment type="similarity">
    <text evidence="2 5">Belongs to the pseudouridine synthase TruB family. Type 1 subfamily.</text>
</comment>
<dbReference type="EC" id="5.4.99.25" evidence="5"/>
<reference evidence="8 9" key="1">
    <citation type="submission" date="2020-03" db="EMBL/GenBank/DDBJ databases">
        <title>Soil Listeria distribution.</title>
        <authorList>
            <person name="Liao J."/>
            <person name="Wiedmann M."/>
        </authorList>
    </citation>
    <scope>NUCLEOTIDE SEQUENCE [LARGE SCALE GENOMIC DNA]</scope>
    <source>
        <strain evidence="8 9">FSL L7-1554</strain>
    </source>
</reference>
<dbReference type="InterPro" id="IPR014780">
    <property type="entry name" value="tRNA_psdUridine_synth_TruB"/>
</dbReference>
<comment type="function">
    <text evidence="5">Responsible for synthesis of pseudouridine from uracil-55 in the psi GC loop of transfer RNAs.</text>
</comment>
<gene>
    <name evidence="5 8" type="primary">truB</name>
    <name evidence="8" type="ORF">HCJ38_06350</name>
</gene>
<dbReference type="GO" id="GO:0160148">
    <property type="term" value="F:tRNA pseudouridine(55) synthase activity"/>
    <property type="evidence" value="ECO:0007669"/>
    <property type="project" value="UniProtKB-EC"/>
</dbReference>
<evidence type="ECO:0000259" key="7">
    <source>
        <dbReference type="Pfam" id="PF16198"/>
    </source>
</evidence>
<dbReference type="Pfam" id="PF01509">
    <property type="entry name" value="TruB_N"/>
    <property type="match status" value="1"/>
</dbReference>
<proteinExistence type="inferred from homology"/>
<dbReference type="Pfam" id="PF16198">
    <property type="entry name" value="TruB_C_2"/>
    <property type="match status" value="1"/>
</dbReference>
<comment type="caution">
    <text evidence="8">The sequence shown here is derived from an EMBL/GenBank/DDBJ whole genome shotgun (WGS) entry which is preliminary data.</text>
</comment>
<dbReference type="EMBL" id="JAASTW010000006">
    <property type="protein sequence ID" value="MBC1488635.1"/>
    <property type="molecule type" value="Genomic_DNA"/>
</dbReference>
<evidence type="ECO:0000256" key="1">
    <source>
        <dbReference type="ARBA" id="ARBA00000385"/>
    </source>
</evidence>
<dbReference type="HAMAP" id="MF_01080">
    <property type="entry name" value="TruB_bact"/>
    <property type="match status" value="1"/>
</dbReference>
<dbReference type="InterPro" id="IPR032819">
    <property type="entry name" value="TruB_C"/>
</dbReference>
<dbReference type="AlphaFoldDB" id="A0A7X0X6Y4"/>
<dbReference type="SUPFAM" id="SSF55120">
    <property type="entry name" value="Pseudouridine synthase"/>
    <property type="match status" value="1"/>
</dbReference>
<protein>
    <recommendedName>
        <fullName evidence="5">tRNA pseudouridine synthase B</fullName>
        <ecNumber evidence="5">5.4.99.25</ecNumber>
    </recommendedName>
    <alternativeName>
        <fullName evidence="5">tRNA pseudouridine(55) synthase</fullName>
        <shortName evidence="5">Psi55 synthase</shortName>
    </alternativeName>
    <alternativeName>
        <fullName evidence="5">tRNA pseudouridylate synthase</fullName>
    </alternativeName>
    <alternativeName>
        <fullName evidence="5">tRNA-uridine isomerase</fullName>
    </alternativeName>
</protein>
<dbReference type="GO" id="GO:1990481">
    <property type="term" value="P:mRNA pseudouridine synthesis"/>
    <property type="evidence" value="ECO:0007669"/>
    <property type="project" value="TreeGrafter"/>
</dbReference>
<dbReference type="InterPro" id="IPR020103">
    <property type="entry name" value="PsdUridine_synth_cat_dom_sf"/>
</dbReference>
<dbReference type="Proteomes" id="UP000561617">
    <property type="component" value="Unassembled WGS sequence"/>
</dbReference>
<feature type="domain" description="Pseudouridine synthase II N-terminal" evidence="6">
    <location>
        <begin position="23"/>
        <end position="177"/>
    </location>
</feature>
<evidence type="ECO:0000313" key="8">
    <source>
        <dbReference type="EMBL" id="MBC1488635.1"/>
    </source>
</evidence>
<accession>A0A7X0X6Y4</accession>
<evidence type="ECO:0000256" key="3">
    <source>
        <dbReference type="ARBA" id="ARBA00022694"/>
    </source>
</evidence>
<name>A0A7X0X6Y4_9LIST</name>
<evidence type="ECO:0000313" key="9">
    <source>
        <dbReference type="Proteomes" id="UP000561617"/>
    </source>
</evidence>
<dbReference type="NCBIfam" id="TIGR00431">
    <property type="entry name" value="TruB"/>
    <property type="match status" value="1"/>
</dbReference>
<keyword evidence="3 5" id="KW-0819">tRNA processing</keyword>
<evidence type="ECO:0000256" key="4">
    <source>
        <dbReference type="ARBA" id="ARBA00023235"/>
    </source>
</evidence>
<keyword evidence="4 5" id="KW-0413">Isomerase</keyword>
<dbReference type="CDD" id="cd02573">
    <property type="entry name" value="PseudoU_synth_EcTruB"/>
    <property type="match status" value="1"/>
</dbReference>
<comment type="catalytic activity">
    <reaction evidence="1 5">
        <text>uridine(55) in tRNA = pseudouridine(55) in tRNA</text>
        <dbReference type="Rhea" id="RHEA:42532"/>
        <dbReference type="Rhea" id="RHEA-COMP:10101"/>
        <dbReference type="Rhea" id="RHEA-COMP:10102"/>
        <dbReference type="ChEBI" id="CHEBI:65314"/>
        <dbReference type="ChEBI" id="CHEBI:65315"/>
        <dbReference type="EC" id="5.4.99.25"/>
    </reaction>
</comment>